<keyword evidence="2" id="KW-0472">Membrane</keyword>
<dbReference type="GO" id="GO:0005739">
    <property type="term" value="C:mitochondrion"/>
    <property type="evidence" value="ECO:0007669"/>
    <property type="project" value="TreeGrafter"/>
</dbReference>
<dbReference type="AlphaFoldDB" id="A0A1I7W764"/>
<evidence type="ECO:0000256" key="2">
    <source>
        <dbReference type="SAM" id="Phobius"/>
    </source>
</evidence>
<dbReference type="WBParaSite" id="Hba_00484">
    <property type="protein sequence ID" value="Hba_00484"/>
    <property type="gene ID" value="Hba_00484"/>
</dbReference>
<dbReference type="InterPro" id="IPR052402">
    <property type="entry name" value="ADCK_kinase"/>
</dbReference>
<proteinExistence type="inferred from homology"/>
<organism evidence="4 5">
    <name type="scientific">Heterorhabditis bacteriophora</name>
    <name type="common">Entomopathogenic nematode worm</name>
    <dbReference type="NCBI Taxonomy" id="37862"/>
    <lineage>
        <taxon>Eukaryota</taxon>
        <taxon>Metazoa</taxon>
        <taxon>Ecdysozoa</taxon>
        <taxon>Nematoda</taxon>
        <taxon>Chromadorea</taxon>
        <taxon>Rhabditida</taxon>
        <taxon>Rhabditina</taxon>
        <taxon>Rhabditomorpha</taxon>
        <taxon>Strongyloidea</taxon>
        <taxon>Heterorhabditidae</taxon>
        <taxon>Heterorhabditis</taxon>
    </lineage>
</organism>
<keyword evidence="4" id="KW-1185">Reference proteome</keyword>
<dbReference type="InterPro" id="IPR011009">
    <property type="entry name" value="Kinase-like_dom_sf"/>
</dbReference>
<dbReference type="PANTHER" id="PTHR45890:SF1">
    <property type="entry name" value="AARF DOMAIN CONTAINING KINASE 2"/>
    <property type="match status" value="1"/>
</dbReference>
<evidence type="ECO:0000313" key="5">
    <source>
        <dbReference type="WBParaSite" id="Hba_00484"/>
    </source>
</evidence>
<evidence type="ECO:0000313" key="4">
    <source>
        <dbReference type="Proteomes" id="UP000095283"/>
    </source>
</evidence>
<dbReference type="PANTHER" id="PTHR45890">
    <property type="entry name" value="AARF DOMAIN CONTAINING KINASE 2 (PREDICTED)"/>
    <property type="match status" value="1"/>
</dbReference>
<accession>A0A1I7W764</accession>
<keyword evidence="2" id="KW-1133">Transmembrane helix</keyword>
<protein>
    <submittedName>
        <fullName evidence="5">ABC1 domain-containing protein</fullName>
    </submittedName>
</protein>
<reference evidence="5" key="1">
    <citation type="submission" date="2016-11" db="UniProtKB">
        <authorList>
            <consortium name="WormBaseParasite"/>
        </authorList>
    </citation>
    <scope>IDENTIFICATION</scope>
</reference>
<feature type="transmembrane region" description="Helical" evidence="2">
    <location>
        <begin position="783"/>
        <end position="803"/>
    </location>
</feature>
<sequence>MLDQLDLHIGVASFRKFSWIRRINQRSLEVMYRVVDALSVIEIVQESVNNGAVLGMVWFCRNCHHSFHPQHALDWFKVITSFISRLVFIVLKQFKLQTETMCPVWNCLCSCNNVCYQEKIHAFCLHSQVDLKQKTELREIRRNERTQLICPTFSIRSRFLMKREMNNSSMIKIQCLTAISPRCEGSKTNDNFRMLITPKWECHTVNFWPKKRLCVNETQNERLLLYKGTAQLVSEILHNYSKDLFIQITLNYLIGQSIMPTVIEDQIHQKEWDNYKEKNITYIIELDLKQVDIFAHKQAYELLYQYNFSPLLQKTTSLEIPNSFSDLQKIIFPLGPKKGPLTWYQARYKYYLTNIAMGVEDENEICVVNKWEERSIRREGRGSNLHSTCHWRFLQKKKRDAKASIGTNMNDLKEEVRLPQPEPSSSGPTFIKLGQWASTRRDIFNKTICDRLSILHTNTRRQRSFRDCETVIDDIFGEGFLRKYKNTVFINIEPYSIGSGCIAQVYKATISVPALEAALGKQIPELAGYREKEIAIKVTEKGMEEKIGMDLSILRGGAYVLQWFINFHGTLTTRKQELDSLQLYESIKSIQQASSIYLVQLSTHQSKYIRRKIALLGMRALLKMIFVDNFIHGDLHPGNILIRFMDFVRNLTGWHSGPYIRFIDSADLQDEPTLILLDAGIVIAETDKNLRNLKKLFKAVLDNQGFKAGELLLTHLENTRNCQDPEKFCQQVDVLVNRAMREKSLRSVSSNFTDINFYTVIFNFFHVISPSRWKSSYLYSDELLLYITATLGVVLPGIVYFIYHKIHKIYMNYALKKQQQRQIDEAARSEVVIIHLSSVNGPTRQLAAELGSILNVEMLNPSKIWAVDEMDVKDFATFKQILLAVYIYIYNSWFLYISRMYFYMYDANLFCCF</sequence>
<dbReference type="Pfam" id="PF03109">
    <property type="entry name" value="ABC1"/>
    <property type="match status" value="1"/>
</dbReference>
<evidence type="ECO:0000259" key="3">
    <source>
        <dbReference type="Pfam" id="PF03109"/>
    </source>
</evidence>
<dbReference type="SUPFAM" id="SSF56112">
    <property type="entry name" value="Protein kinase-like (PK-like)"/>
    <property type="match status" value="1"/>
</dbReference>
<dbReference type="Proteomes" id="UP000095283">
    <property type="component" value="Unplaced"/>
</dbReference>
<name>A0A1I7W764_HETBA</name>
<comment type="similarity">
    <text evidence="1">Belongs to the protein kinase superfamily. ADCK protein kinase family.</text>
</comment>
<evidence type="ECO:0000256" key="1">
    <source>
        <dbReference type="ARBA" id="ARBA00009670"/>
    </source>
</evidence>
<keyword evidence="2" id="KW-0812">Transmembrane</keyword>
<feature type="transmembrane region" description="Helical" evidence="2">
    <location>
        <begin position="881"/>
        <end position="898"/>
    </location>
</feature>
<dbReference type="InterPro" id="IPR004147">
    <property type="entry name" value="ABC1_dom"/>
</dbReference>
<feature type="domain" description="ABC1 atypical kinase-like" evidence="3">
    <location>
        <begin position="604"/>
        <end position="704"/>
    </location>
</feature>